<keyword evidence="2 5" id="KW-0732">Signal</keyword>
<dbReference type="InterPro" id="IPR033452">
    <property type="entry name" value="GH30_C"/>
</dbReference>
<keyword evidence="9" id="KW-1185">Reference proteome</keyword>
<feature type="chain" id="PRO_5002134750" evidence="5">
    <location>
        <begin position="20"/>
        <end position="481"/>
    </location>
</feature>
<dbReference type="PRINTS" id="PR00843">
    <property type="entry name" value="GLHYDRLASE30"/>
</dbReference>
<evidence type="ECO:0000313" key="8">
    <source>
        <dbReference type="EMBL" id="KIC95202.1"/>
    </source>
</evidence>
<dbReference type="Proteomes" id="UP000031408">
    <property type="component" value="Unassembled WGS sequence"/>
</dbReference>
<reference evidence="8 9" key="1">
    <citation type="submission" date="2014-11" db="EMBL/GenBank/DDBJ databases">
        <title>Genome sequence of Flavihumibacter solisilvae 3-3.</title>
        <authorList>
            <person name="Zhou G."/>
            <person name="Li M."/>
            <person name="Wang G."/>
        </authorList>
    </citation>
    <scope>NUCLEOTIDE SEQUENCE [LARGE SCALE GENOMIC DNA]</scope>
    <source>
        <strain evidence="8 9">3-3</strain>
    </source>
</reference>
<comment type="similarity">
    <text evidence="1 4">Belongs to the glycosyl hydrolase 30 family.</text>
</comment>
<dbReference type="InterPro" id="IPR013780">
    <property type="entry name" value="Glyco_hydro_b"/>
</dbReference>
<dbReference type="Pfam" id="PF02055">
    <property type="entry name" value="Glyco_hydro_30"/>
    <property type="match status" value="1"/>
</dbReference>
<accession>A0A0C1L512</accession>
<dbReference type="PANTHER" id="PTHR11069">
    <property type="entry name" value="GLUCOSYLCERAMIDASE"/>
    <property type="match status" value="1"/>
</dbReference>
<dbReference type="STRING" id="1349421.OI18_07835"/>
<proteinExistence type="inferred from homology"/>
<organism evidence="8 9">
    <name type="scientific">Flavihumibacter solisilvae</name>
    <dbReference type="NCBI Taxonomy" id="1349421"/>
    <lineage>
        <taxon>Bacteria</taxon>
        <taxon>Pseudomonadati</taxon>
        <taxon>Bacteroidota</taxon>
        <taxon>Chitinophagia</taxon>
        <taxon>Chitinophagales</taxon>
        <taxon>Chitinophagaceae</taxon>
        <taxon>Flavihumibacter</taxon>
    </lineage>
</organism>
<dbReference type="InterPro" id="IPR001139">
    <property type="entry name" value="Glyco_hydro_30"/>
</dbReference>
<dbReference type="InterPro" id="IPR033453">
    <property type="entry name" value="Glyco_hydro_30_TIM-barrel"/>
</dbReference>
<dbReference type="GO" id="GO:0006680">
    <property type="term" value="P:glucosylceramide catabolic process"/>
    <property type="evidence" value="ECO:0007669"/>
    <property type="project" value="TreeGrafter"/>
</dbReference>
<dbReference type="RefSeq" id="WP_039138682.1">
    <property type="nucleotide sequence ID" value="NZ_JSVC01000008.1"/>
</dbReference>
<evidence type="ECO:0000256" key="3">
    <source>
        <dbReference type="ARBA" id="ARBA00022801"/>
    </source>
</evidence>
<dbReference type="Pfam" id="PF17189">
    <property type="entry name" value="Glyco_hydro_30C"/>
    <property type="match status" value="1"/>
</dbReference>
<dbReference type="Gene3D" id="3.20.20.80">
    <property type="entry name" value="Glycosidases"/>
    <property type="match status" value="1"/>
</dbReference>
<evidence type="ECO:0000256" key="2">
    <source>
        <dbReference type="ARBA" id="ARBA00022729"/>
    </source>
</evidence>
<feature type="domain" description="Glycosyl hydrolase family 30 TIM-barrel" evidence="6">
    <location>
        <begin position="86"/>
        <end position="417"/>
    </location>
</feature>
<dbReference type="OrthoDB" id="9806701at2"/>
<keyword evidence="3 4" id="KW-0378">Hydrolase</keyword>
<evidence type="ECO:0000313" key="9">
    <source>
        <dbReference type="Proteomes" id="UP000031408"/>
    </source>
</evidence>
<dbReference type="AlphaFoldDB" id="A0A0C1L512"/>
<dbReference type="GO" id="GO:0016020">
    <property type="term" value="C:membrane"/>
    <property type="evidence" value="ECO:0007669"/>
    <property type="project" value="GOC"/>
</dbReference>
<keyword evidence="4" id="KW-0326">Glycosidase</keyword>
<evidence type="ECO:0000256" key="4">
    <source>
        <dbReference type="RuleBase" id="RU361188"/>
    </source>
</evidence>
<evidence type="ECO:0000259" key="6">
    <source>
        <dbReference type="Pfam" id="PF02055"/>
    </source>
</evidence>
<dbReference type="Gene3D" id="2.60.40.1180">
    <property type="entry name" value="Golgi alpha-mannosidase II"/>
    <property type="match status" value="1"/>
</dbReference>
<protein>
    <submittedName>
        <fullName evidence="8">Glucosylceramidase</fullName>
    </submittedName>
</protein>
<dbReference type="GO" id="GO:0004348">
    <property type="term" value="F:glucosylceramidase activity"/>
    <property type="evidence" value="ECO:0007669"/>
    <property type="project" value="InterPro"/>
</dbReference>
<sequence length="481" mass="52891">MQNIFRFSLLFIWCTFIFATCSKTSSGGNPPPTPPVDDKSVPVEYWITKPDSTVLLQKQAASLSFNSLSNDYTVIDVDSSQQLQPIEGFGFTLTGGSAYVINKMTPAAKAALLKEIYTTENNGIGVSYIRVSIGASDLNAEAFTYDDLADGETDLNLNKFSLEKDKTDFIPVLKEVLQLNPGLPVLATPWSAPAWMKDNNSLKGGSLKPEYYSVYAQYFVRYIQAMKAEGITISAITPQNEPLHPGNNPSMYMTAEQQTVFIRDHLGPAFRNAGITTKIIVYDHNCDRPDYPLTILNDAAAREFVHGSAFHLYAGDIKVLSDVHAAYPDKALYFTEQYTGSEGQFSGDLQWALKNIIIGSTRNWSRVALEWNLANDPQFGPHTPGGCTTCKGAVTIDGNSFKRNVAYYIVAHASKFVPSGSKRITSNVSGSIQNVAFLRPDGKKVLIVLNDSQNTANFRIRFKGQWATTSLIGGAVATYIW</sequence>
<gene>
    <name evidence="8" type="ORF">OI18_07835</name>
</gene>
<dbReference type="EMBL" id="JSVC01000008">
    <property type="protein sequence ID" value="KIC95202.1"/>
    <property type="molecule type" value="Genomic_DNA"/>
</dbReference>
<dbReference type="InterPro" id="IPR017853">
    <property type="entry name" value="GH"/>
</dbReference>
<evidence type="ECO:0000259" key="7">
    <source>
        <dbReference type="Pfam" id="PF17189"/>
    </source>
</evidence>
<dbReference type="PANTHER" id="PTHR11069:SF23">
    <property type="entry name" value="LYSOSOMAL ACID GLUCOSYLCERAMIDASE"/>
    <property type="match status" value="1"/>
</dbReference>
<feature type="signal peptide" evidence="5">
    <location>
        <begin position="1"/>
        <end position="19"/>
    </location>
</feature>
<name>A0A0C1L512_9BACT</name>
<evidence type="ECO:0000256" key="5">
    <source>
        <dbReference type="SAM" id="SignalP"/>
    </source>
</evidence>
<comment type="caution">
    <text evidence="8">The sequence shown here is derived from an EMBL/GenBank/DDBJ whole genome shotgun (WGS) entry which is preliminary data.</text>
</comment>
<feature type="domain" description="Glycosyl hydrolase family 30 beta sandwich" evidence="7">
    <location>
        <begin position="420"/>
        <end position="479"/>
    </location>
</feature>
<dbReference type="SUPFAM" id="SSF51445">
    <property type="entry name" value="(Trans)glycosidases"/>
    <property type="match status" value="1"/>
</dbReference>
<evidence type="ECO:0000256" key="1">
    <source>
        <dbReference type="ARBA" id="ARBA00005382"/>
    </source>
</evidence>